<dbReference type="PROSITE" id="PS50015">
    <property type="entry name" value="SAP_B"/>
    <property type="match status" value="1"/>
</dbReference>
<dbReference type="SUPFAM" id="SSF47862">
    <property type="entry name" value="Saposin"/>
    <property type="match status" value="1"/>
</dbReference>
<reference evidence="4" key="1">
    <citation type="submission" date="2018-07" db="EMBL/GenBank/DDBJ databases">
        <title>Comparative genomics of catfishes provides insights into carnivory and benthic adaptation.</title>
        <authorList>
            <person name="Zhang Y."/>
            <person name="Wang D."/>
            <person name="Peng Z."/>
            <person name="Zheng S."/>
            <person name="Shao F."/>
            <person name="Tao W."/>
        </authorList>
    </citation>
    <scope>NUCLEOTIDE SEQUENCE</scope>
    <source>
        <strain evidence="4">Chongqing</strain>
    </source>
</reference>
<comment type="caution">
    <text evidence="4">The sequence shown here is derived from an EMBL/GenBank/DDBJ whole genome shotgun (WGS) entry which is preliminary data.</text>
</comment>
<dbReference type="SMART" id="SM00741">
    <property type="entry name" value="SapB"/>
    <property type="match status" value="1"/>
</dbReference>
<name>A0AAD5AWF4_SILAS</name>
<sequence>MTSVFQFGVLLLLLGCVQCQEQIFNDNSLMVETYGRDVQKINDPLFGCNICKKILQKIFDSIGKQLSKDKVDMAINKVCHKFEPRDCVGFIKKYRDKLVRAIMSEKNAPAVCKLLKVC</sequence>
<gene>
    <name evidence="4" type="ORF">C0J50_17747</name>
</gene>
<keyword evidence="1" id="KW-1015">Disulfide bond</keyword>
<proteinExistence type="predicted"/>
<dbReference type="EMBL" id="MU551610">
    <property type="protein sequence ID" value="KAI5622869.1"/>
    <property type="molecule type" value="Genomic_DNA"/>
</dbReference>
<feature type="domain" description="Saposin B-type" evidence="3">
    <location>
        <begin position="44"/>
        <end position="118"/>
    </location>
</feature>
<feature type="signal peptide" evidence="2">
    <location>
        <begin position="1"/>
        <end position="19"/>
    </location>
</feature>
<protein>
    <submittedName>
        <fullName evidence="4">Antimicrobial peptide NK-lysin-like</fullName>
    </submittedName>
</protein>
<evidence type="ECO:0000313" key="4">
    <source>
        <dbReference type="EMBL" id="KAI5622869.1"/>
    </source>
</evidence>
<feature type="chain" id="PRO_5041954517" evidence="2">
    <location>
        <begin position="20"/>
        <end position="118"/>
    </location>
</feature>
<evidence type="ECO:0000256" key="1">
    <source>
        <dbReference type="ARBA" id="ARBA00023157"/>
    </source>
</evidence>
<keyword evidence="2" id="KW-0732">Signal</keyword>
<dbReference type="Gene3D" id="1.10.225.10">
    <property type="entry name" value="Saposin-like"/>
    <property type="match status" value="1"/>
</dbReference>
<keyword evidence="5" id="KW-1185">Reference proteome</keyword>
<evidence type="ECO:0000313" key="5">
    <source>
        <dbReference type="Proteomes" id="UP001205998"/>
    </source>
</evidence>
<dbReference type="Proteomes" id="UP001205998">
    <property type="component" value="Unassembled WGS sequence"/>
</dbReference>
<dbReference type="AlphaFoldDB" id="A0AAD5AWF4"/>
<accession>A0AAD5AWF4</accession>
<dbReference type="InterPro" id="IPR008139">
    <property type="entry name" value="SaposinB_dom"/>
</dbReference>
<organism evidence="4 5">
    <name type="scientific">Silurus asotus</name>
    <name type="common">Amur catfish</name>
    <name type="synonym">Parasilurus asotus</name>
    <dbReference type="NCBI Taxonomy" id="30991"/>
    <lineage>
        <taxon>Eukaryota</taxon>
        <taxon>Metazoa</taxon>
        <taxon>Chordata</taxon>
        <taxon>Craniata</taxon>
        <taxon>Vertebrata</taxon>
        <taxon>Euteleostomi</taxon>
        <taxon>Actinopterygii</taxon>
        <taxon>Neopterygii</taxon>
        <taxon>Teleostei</taxon>
        <taxon>Ostariophysi</taxon>
        <taxon>Siluriformes</taxon>
        <taxon>Siluridae</taxon>
        <taxon>Silurus</taxon>
    </lineage>
</organism>
<evidence type="ECO:0000259" key="3">
    <source>
        <dbReference type="PROSITE" id="PS50015"/>
    </source>
</evidence>
<dbReference type="InterPro" id="IPR011001">
    <property type="entry name" value="Saposin-like"/>
</dbReference>
<evidence type="ECO:0000256" key="2">
    <source>
        <dbReference type="SAM" id="SignalP"/>
    </source>
</evidence>